<evidence type="ECO:0000313" key="1">
    <source>
        <dbReference type="EMBL" id="QNO54721.1"/>
    </source>
</evidence>
<proteinExistence type="predicted"/>
<protein>
    <submittedName>
        <fullName evidence="1">Uncharacterized protein</fullName>
    </submittedName>
</protein>
<dbReference type="AlphaFoldDB" id="A0A7G9Z387"/>
<name>A0A7G9Z387_9EURY</name>
<gene>
    <name evidence="1" type="ORF">PDBAIGND_00027</name>
</gene>
<accession>A0A7G9Z387</accession>
<sequence length="161" mass="18845">MKRQNVSIRLNLKDIDIDIVVGRKQEGNTQDHSLYTRKSNSWIKTNIYKHISFVKKANCRLEILALKIWRKLNSLDFPSFYLEMSVIEALKNCKTFKLSSNLLIIFRYLSNNFKDARIIDPANSNNIISDELNKIEKKAIKDLAYSSLSYLIANSWKDVIW</sequence>
<organism evidence="1">
    <name type="scientific">Candidatus Methanophaga sp. ANME-1 ERB7</name>
    <dbReference type="NCBI Taxonomy" id="2759913"/>
    <lineage>
        <taxon>Archaea</taxon>
        <taxon>Methanobacteriati</taxon>
        <taxon>Methanobacteriota</taxon>
        <taxon>Stenosarchaea group</taxon>
        <taxon>Methanomicrobia</taxon>
        <taxon>Candidatus Methanophagales</taxon>
        <taxon>Candidatus Methanophagaceae</taxon>
        <taxon>Candidatus Methanophaga</taxon>
    </lineage>
</organism>
<reference evidence="1" key="1">
    <citation type="submission" date="2020-06" db="EMBL/GenBank/DDBJ databases">
        <title>Unique genomic features of the anaerobic methanotrophic archaea.</title>
        <authorList>
            <person name="Chadwick G.L."/>
            <person name="Skennerton C.T."/>
            <person name="Laso-Perez R."/>
            <person name="Leu A.O."/>
            <person name="Speth D.R."/>
            <person name="Yu H."/>
            <person name="Morgan-Lang C."/>
            <person name="Hatzenpichler R."/>
            <person name="Goudeau D."/>
            <person name="Malmstrom R."/>
            <person name="Brazelton W.J."/>
            <person name="Woyke T."/>
            <person name="Hallam S.J."/>
            <person name="Tyson G.W."/>
            <person name="Wegener G."/>
            <person name="Boetius A."/>
            <person name="Orphan V."/>
        </authorList>
    </citation>
    <scope>NUCLEOTIDE SEQUENCE</scope>
</reference>
<dbReference type="EMBL" id="MT631590">
    <property type="protein sequence ID" value="QNO54721.1"/>
    <property type="molecule type" value="Genomic_DNA"/>
</dbReference>